<evidence type="ECO:0000313" key="5">
    <source>
        <dbReference type="Proteomes" id="UP000030146"/>
    </source>
</evidence>
<feature type="transmembrane region" description="Helical" evidence="2">
    <location>
        <begin position="7"/>
        <end position="24"/>
    </location>
</feature>
<keyword evidence="2" id="KW-0812">Transmembrane</keyword>
<accession>A0A0A2EFA0</accession>
<feature type="domain" description="Solute-binding protein family 3/N-terminal" evidence="3">
    <location>
        <begin position="52"/>
        <end position="275"/>
    </location>
</feature>
<comment type="caution">
    <text evidence="4">The sequence shown here is derived from an EMBL/GenBank/DDBJ whole genome shotgun (WGS) entry which is preliminary data.</text>
</comment>
<dbReference type="Gene3D" id="3.40.190.10">
    <property type="entry name" value="Periplasmic binding protein-like II"/>
    <property type="match status" value="2"/>
</dbReference>
<evidence type="ECO:0000259" key="3">
    <source>
        <dbReference type="SMART" id="SM00062"/>
    </source>
</evidence>
<dbReference type="EMBL" id="JRAK01000143">
    <property type="protein sequence ID" value="KGN84541.1"/>
    <property type="molecule type" value="Genomic_DNA"/>
</dbReference>
<keyword evidence="2" id="KW-0472">Membrane</keyword>
<dbReference type="PANTHER" id="PTHR35936:SF19">
    <property type="entry name" value="AMINO-ACID-BINDING PROTEIN YXEM-RELATED"/>
    <property type="match status" value="1"/>
</dbReference>
<dbReference type="PANTHER" id="PTHR35936">
    <property type="entry name" value="MEMBRANE-BOUND LYTIC MUREIN TRANSGLYCOSYLASE F"/>
    <property type="match status" value="1"/>
</dbReference>
<evidence type="ECO:0000256" key="2">
    <source>
        <dbReference type="SAM" id="Phobius"/>
    </source>
</evidence>
<dbReference type="SMART" id="SM00062">
    <property type="entry name" value="PBPb"/>
    <property type="match status" value="1"/>
</dbReference>
<sequence>MKMKKQIALYGVLLISVLIVMVALRHCGRGSSTGGDAVDSLRDYSDIHREGVLRIIARYNDRDYYVGQDSTAGFVYDVARRLSEISGIRIEISLEKNWKESLERLHRGACDIIAQDIPLTAVTDTVRYRFLRPMHLGRLYLVQRRSDTALIRRQIDLSGRTVTIPEGSPARLFVKHLSEEIGDSIYIQTDPTYSAEQLAMMVASGDIDLTICNRHEAKKLEQHLPALDCSIPLSFELRQAWLVRRSAVSLSDSLNNWFDRLRLSGELECLYDHYH</sequence>
<proteinExistence type="predicted"/>
<dbReference type="CDD" id="cd01009">
    <property type="entry name" value="PBP2_YfhD_N"/>
    <property type="match status" value="1"/>
</dbReference>
<dbReference type="InterPro" id="IPR001638">
    <property type="entry name" value="Solute-binding_3/MltF_N"/>
</dbReference>
<gene>
    <name evidence="4" type="ORF">HR15_10665</name>
</gene>
<dbReference type="AlphaFoldDB" id="A0A0A2EFA0"/>
<evidence type="ECO:0000256" key="1">
    <source>
        <dbReference type="ARBA" id="ARBA00022729"/>
    </source>
</evidence>
<keyword evidence="1" id="KW-0732">Signal</keyword>
<dbReference type="Proteomes" id="UP000030146">
    <property type="component" value="Unassembled WGS sequence"/>
</dbReference>
<name>A0A0A2EFA0_9PORP</name>
<keyword evidence="5" id="KW-1185">Reference proteome</keyword>
<keyword evidence="2" id="KW-1133">Transmembrane helix</keyword>
<evidence type="ECO:0000313" key="4">
    <source>
        <dbReference type="EMBL" id="KGN84541.1"/>
    </source>
</evidence>
<organism evidence="4 5">
    <name type="scientific">Porphyromonas gulae</name>
    <dbReference type="NCBI Taxonomy" id="111105"/>
    <lineage>
        <taxon>Bacteria</taxon>
        <taxon>Pseudomonadati</taxon>
        <taxon>Bacteroidota</taxon>
        <taxon>Bacteroidia</taxon>
        <taxon>Bacteroidales</taxon>
        <taxon>Porphyromonadaceae</taxon>
        <taxon>Porphyromonas</taxon>
    </lineage>
</organism>
<dbReference type="SUPFAM" id="SSF53850">
    <property type="entry name" value="Periplasmic binding protein-like II"/>
    <property type="match status" value="1"/>
</dbReference>
<dbReference type="Pfam" id="PF00497">
    <property type="entry name" value="SBP_bac_3"/>
    <property type="match status" value="1"/>
</dbReference>
<protein>
    <submittedName>
        <fullName evidence="4">Glutamine ABC transporter</fullName>
    </submittedName>
</protein>
<reference evidence="4 5" key="1">
    <citation type="submission" date="2014-08" db="EMBL/GenBank/DDBJ databases">
        <title>Porphyromonas gulae strain:COT-052_OH3439 Genome sequencing.</title>
        <authorList>
            <person name="Wallis C."/>
            <person name="Deusch O."/>
            <person name="O'Flynn C."/>
            <person name="Davis I."/>
            <person name="Jospin G."/>
            <person name="Darling A.E."/>
            <person name="Coil D.A."/>
            <person name="Alexiev A."/>
            <person name="Horsfall A."/>
            <person name="Kirkwood N."/>
            <person name="Harris S."/>
            <person name="Eisen J.A."/>
        </authorList>
    </citation>
    <scope>NUCLEOTIDE SEQUENCE [LARGE SCALE GENOMIC DNA]</scope>
    <source>
        <strain evidence="5">COT-052 OH3439</strain>
    </source>
</reference>